<comment type="similarity">
    <text evidence="1">Belongs to the F420H(2)-dependent quinone reductase family.</text>
</comment>
<comment type="caution">
    <text evidence="3">The sequence shown here is derived from an EMBL/GenBank/DDBJ whole genome shotgun (WGS) entry which is preliminary data.</text>
</comment>
<comment type="catalytic activity">
    <reaction evidence="2">
        <text>oxidized coenzyme F420-(gamma-L-Glu)(n) + a quinol + H(+) = reduced coenzyme F420-(gamma-L-Glu)(n) + a quinone</text>
        <dbReference type="Rhea" id="RHEA:39663"/>
        <dbReference type="Rhea" id="RHEA-COMP:12939"/>
        <dbReference type="Rhea" id="RHEA-COMP:14378"/>
        <dbReference type="ChEBI" id="CHEBI:15378"/>
        <dbReference type="ChEBI" id="CHEBI:24646"/>
        <dbReference type="ChEBI" id="CHEBI:132124"/>
        <dbReference type="ChEBI" id="CHEBI:133980"/>
        <dbReference type="ChEBI" id="CHEBI:139511"/>
    </reaction>
</comment>
<proteinExistence type="inferred from homology"/>
<dbReference type="EMBL" id="JBHUKU010000009">
    <property type="protein sequence ID" value="MFD2460901.1"/>
    <property type="molecule type" value="Genomic_DNA"/>
</dbReference>
<dbReference type="SUPFAM" id="SSF50475">
    <property type="entry name" value="FMN-binding split barrel"/>
    <property type="match status" value="1"/>
</dbReference>
<dbReference type="Gene3D" id="2.30.110.10">
    <property type="entry name" value="Electron Transport, Fmn-binding Protein, Chain A"/>
    <property type="match status" value="1"/>
</dbReference>
<gene>
    <name evidence="3" type="ORF">ACFSYJ_20000</name>
</gene>
<dbReference type="PANTHER" id="PTHR39428:SF1">
    <property type="entry name" value="F420H(2)-DEPENDENT QUINONE REDUCTASE RV1261C"/>
    <property type="match status" value="1"/>
</dbReference>
<reference evidence="4" key="1">
    <citation type="journal article" date="2019" name="Int. J. Syst. Evol. Microbiol.">
        <title>The Global Catalogue of Microorganisms (GCM) 10K type strain sequencing project: providing services to taxonomists for standard genome sequencing and annotation.</title>
        <authorList>
            <consortium name="The Broad Institute Genomics Platform"/>
            <consortium name="The Broad Institute Genome Sequencing Center for Infectious Disease"/>
            <person name="Wu L."/>
            <person name="Ma J."/>
        </authorList>
    </citation>
    <scope>NUCLEOTIDE SEQUENCE [LARGE SCALE GENOMIC DNA]</scope>
    <source>
        <strain evidence="4">CGMCC 4.7643</strain>
    </source>
</reference>
<dbReference type="InterPro" id="IPR012349">
    <property type="entry name" value="Split_barrel_FMN-bd"/>
</dbReference>
<dbReference type="Pfam" id="PF04075">
    <property type="entry name" value="F420H2_quin_red"/>
    <property type="match status" value="1"/>
</dbReference>
<dbReference type="Proteomes" id="UP001597419">
    <property type="component" value="Unassembled WGS sequence"/>
</dbReference>
<name>A0ABW5GJ68_9PSEU</name>
<dbReference type="InterPro" id="IPR004378">
    <property type="entry name" value="F420H2_quin_Rdtase"/>
</dbReference>
<evidence type="ECO:0000256" key="1">
    <source>
        <dbReference type="ARBA" id="ARBA00008710"/>
    </source>
</evidence>
<dbReference type="RefSeq" id="WP_345394832.1">
    <property type="nucleotide sequence ID" value="NZ_BAABHG010000006.1"/>
</dbReference>
<dbReference type="PANTHER" id="PTHR39428">
    <property type="entry name" value="F420H(2)-DEPENDENT QUINONE REDUCTASE RV1261C"/>
    <property type="match status" value="1"/>
</dbReference>
<dbReference type="NCBIfam" id="TIGR00026">
    <property type="entry name" value="hi_GC_TIGR00026"/>
    <property type="match status" value="1"/>
</dbReference>
<sequence length="135" mass="14368">MRAFNESVIEEFRANGGVLGGRLAGTSMLLLTTVGARSGLPRTSPLACVADGGDLVVFASNLGSPRDPEWFRNLVACPDVTVEVGTERFAARATAAEGAERERLYDLFVSRNPGTEGHQAKAGRPIPMVVLRRIG</sequence>
<protein>
    <submittedName>
        <fullName evidence="3">Nitroreductase/quinone reductase family protein</fullName>
    </submittedName>
</protein>
<keyword evidence="4" id="KW-1185">Reference proteome</keyword>
<organism evidence="3 4">
    <name type="scientific">Amycolatopsis samaneae</name>
    <dbReference type="NCBI Taxonomy" id="664691"/>
    <lineage>
        <taxon>Bacteria</taxon>
        <taxon>Bacillati</taxon>
        <taxon>Actinomycetota</taxon>
        <taxon>Actinomycetes</taxon>
        <taxon>Pseudonocardiales</taxon>
        <taxon>Pseudonocardiaceae</taxon>
        <taxon>Amycolatopsis</taxon>
    </lineage>
</organism>
<accession>A0ABW5GJ68</accession>
<evidence type="ECO:0000256" key="2">
    <source>
        <dbReference type="ARBA" id="ARBA00049106"/>
    </source>
</evidence>
<evidence type="ECO:0000313" key="3">
    <source>
        <dbReference type="EMBL" id="MFD2460901.1"/>
    </source>
</evidence>
<evidence type="ECO:0000313" key="4">
    <source>
        <dbReference type="Proteomes" id="UP001597419"/>
    </source>
</evidence>